<keyword evidence="2" id="KW-1185">Reference proteome</keyword>
<organism evidence="1 2">
    <name type="scientific">Artomyces pyxidatus</name>
    <dbReference type="NCBI Taxonomy" id="48021"/>
    <lineage>
        <taxon>Eukaryota</taxon>
        <taxon>Fungi</taxon>
        <taxon>Dikarya</taxon>
        <taxon>Basidiomycota</taxon>
        <taxon>Agaricomycotina</taxon>
        <taxon>Agaricomycetes</taxon>
        <taxon>Russulales</taxon>
        <taxon>Auriscalpiaceae</taxon>
        <taxon>Artomyces</taxon>
    </lineage>
</organism>
<reference evidence="1" key="2">
    <citation type="journal article" date="2022" name="New Phytol.">
        <title>Evolutionary transition to the ectomycorrhizal habit in the genomes of a hyperdiverse lineage of mushroom-forming fungi.</title>
        <authorList>
            <person name="Looney B."/>
            <person name="Miyauchi S."/>
            <person name="Morin E."/>
            <person name="Drula E."/>
            <person name="Courty P.E."/>
            <person name="Kohler A."/>
            <person name="Kuo A."/>
            <person name="LaButti K."/>
            <person name="Pangilinan J."/>
            <person name="Lipzen A."/>
            <person name="Riley R."/>
            <person name="Andreopoulos W."/>
            <person name="He G."/>
            <person name="Johnson J."/>
            <person name="Nolan M."/>
            <person name="Tritt A."/>
            <person name="Barry K.W."/>
            <person name="Grigoriev I.V."/>
            <person name="Nagy L.G."/>
            <person name="Hibbett D."/>
            <person name="Henrissat B."/>
            <person name="Matheny P.B."/>
            <person name="Labbe J."/>
            <person name="Martin F.M."/>
        </authorList>
    </citation>
    <scope>NUCLEOTIDE SEQUENCE</scope>
    <source>
        <strain evidence="1">HHB10654</strain>
    </source>
</reference>
<accession>A0ACB8TJA5</accession>
<evidence type="ECO:0000313" key="2">
    <source>
        <dbReference type="Proteomes" id="UP000814140"/>
    </source>
</evidence>
<gene>
    <name evidence="1" type="ORF">BV25DRAFT_3176</name>
</gene>
<protein>
    <submittedName>
        <fullName evidence="1">Uncharacterized protein</fullName>
    </submittedName>
</protein>
<evidence type="ECO:0000313" key="1">
    <source>
        <dbReference type="EMBL" id="KAI0068502.1"/>
    </source>
</evidence>
<sequence length="115" mass="13084">MKTKLARSKVHEDWGLECRTQRWRWRSERELGGNLAGSTGRSLRAVCRMCRGEHQPPLPLPACRPQDRLFFCLPPENPIVSPTDSMLESLISQASYCRCPFTEAGKHCLGIRDSN</sequence>
<reference evidence="1" key="1">
    <citation type="submission" date="2021-03" db="EMBL/GenBank/DDBJ databases">
        <authorList>
            <consortium name="DOE Joint Genome Institute"/>
            <person name="Ahrendt S."/>
            <person name="Looney B.P."/>
            <person name="Miyauchi S."/>
            <person name="Morin E."/>
            <person name="Drula E."/>
            <person name="Courty P.E."/>
            <person name="Chicoki N."/>
            <person name="Fauchery L."/>
            <person name="Kohler A."/>
            <person name="Kuo A."/>
            <person name="Labutti K."/>
            <person name="Pangilinan J."/>
            <person name="Lipzen A."/>
            <person name="Riley R."/>
            <person name="Andreopoulos W."/>
            <person name="He G."/>
            <person name="Johnson J."/>
            <person name="Barry K.W."/>
            <person name="Grigoriev I.V."/>
            <person name="Nagy L."/>
            <person name="Hibbett D."/>
            <person name="Henrissat B."/>
            <person name="Matheny P.B."/>
            <person name="Labbe J."/>
            <person name="Martin F."/>
        </authorList>
    </citation>
    <scope>NUCLEOTIDE SEQUENCE</scope>
    <source>
        <strain evidence="1">HHB10654</strain>
    </source>
</reference>
<name>A0ACB8TJA5_9AGAM</name>
<comment type="caution">
    <text evidence="1">The sequence shown here is derived from an EMBL/GenBank/DDBJ whole genome shotgun (WGS) entry which is preliminary data.</text>
</comment>
<dbReference type="EMBL" id="MU277187">
    <property type="protein sequence ID" value="KAI0068502.1"/>
    <property type="molecule type" value="Genomic_DNA"/>
</dbReference>
<proteinExistence type="predicted"/>
<dbReference type="Proteomes" id="UP000814140">
    <property type="component" value="Unassembled WGS sequence"/>
</dbReference>